<name>A0A9Q3DQ00_9BASI</name>
<reference evidence="1" key="1">
    <citation type="submission" date="2021-03" db="EMBL/GenBank/DDBJ databases">
        <title>Draft genome sequence of rust myrtle Austropuccinia psidii MF-1, a brazilian biotype.</title>
        <authorList>
            <person name="Quecine M.C."/>
            <person name="Pachon D.M.R."/>
            <person name="Bonatelli M.L."/>
            <person name="Correr F.H."/>
            <person name="Franceschini L.M."/>
            <person name="Leite T.F."/>
            <person name="Margarido G.R.A."/>
            <person name="Almeida C.A."/>
            <person name="Ferrarezi J.A."/>
            <person name="Labate C.A."/>
        </authorList>
    </citation>
    <scope>NUCLEOTIDE SEQUENCE</scope>
    <source>
        <strain evidence="1">MF-1</strain>
    </source>
</reference>
<evidence type="ECO:0000313" key="1">
    <source>
        <dbReference type="EMBL" id="MBW0507274.1"/>
    </source>
</evidence>
<sequence>MVERGYKQLKDALVKVCVENGVKWKKYLPLVKFSERISTKMKTACSPFELQFGQIPVLPIDIETKALLAVEWLKISTNEELLEARATQLEGKEEIRRKAAEKRKKSREYSMKYWDRRLAHQLRSPLNPGDLVLVYNKAIETNWELLSKNKWKGPYRVIRKINNGPFELEELDGK</sequence>
<dbReference type="GO" id="GO:0003676">
    <property type="term" value="F:nucleic acid binding"/>
    <property type="evidence" value="ECO:0007669"/>
    <property type="project" value="InterPro"/>
</dbReference>
<dbReference type="Gene3D" id="3.30.420.10">
    <property type="entry name" value="Ribonuclease H-like superfamily/Ribonuclease H"/>
    <property type="match status" value="1"/>
</dbReference>
<organism evidence="1 2">
    <name type="scientific">Austropuccinia psidii MF-1</name>
    <dbReference type="NCBI Taxonomy" id="1389203"/>
    <lineage>
        <taxon>Eukaryota</taxon>
        <taxon>Fungi</taxon>
        <taxon>Dikarya</taxon>
        <taxon>Basidiomycota</taxon>
        <taxon>Pucciniomycotina</taxon>
        <taxon>Pucciniomycetes</taxon>
        <taxon>Pucciniales</taxon>
        <taxon>Sphaerophragmiaceae</taxon>
        <taxon>Austropuccinia</taxon>
    </lineage>
</organism>
<dbReference type="EMBL" id="AVOT02019600">
    <property type="protein sequence ID" value="MBW0507274.1"/>
    <property type="molecule type" value="Genomic_DNA"/>
</dbReference>
<dbReference type="AlphaFoldDB" id="A0A9Q3DQ00"/>
<dbReference type="InterPro" id="IPR036397">
    <property type="entry name" value="RNaseH_sf"/>
</dbReference>
<protein>
    <submittedName>
        <fullName evidence="1">Uncharacterized protein</fullName>
    </submittedName>
</protein>
<evidence type="ECO:0000313" key="2">
    <source>
        <dbReference type="Proteomes" id="UP000765509"/>
    </source>
</evidence>
<comment type="caution">
    <text evidence="1">The sequence shown here is derived from an EMBL/GenBank/DDBJ whole genome shotgun (WGS) entry which is preliminary data.</text>
</comment>
<gene>
    <name evidence="1" type="ORF">O181_046989</name>
</gene>
<proteinExistence type="predicted"/>
<dbReference type="OrthoDB" id="1723222at2759"/>
<dbReference type="Proteomes" id="UP000765509">
    <property type="component" value="Unassembled WGS sequence"/>
</dbReference>
<accession>A0A9Q3DQ00</accession>
<keyword evidence="2" id="KW-1185">Reference proteome</keyword>